<dbReference type="EC" id="2.2.1.2" evidence="3"/>
<dbReference type="PANTHER" id="PTHR10683">
    <property type="entry name" value="TRANSALDOLASE"/>
    <property type="match status" value="1"/>
</dbReference>
<organism evidence="3 4">
    <name type="scientific">Lactiplantibacillus plantarum</name>
    <name type="common">Lactobacillus plantarum</name>
    <dbReference type="NCBI Taxonomy" id="1590"/>
    <lineage>
        <taxon>Bacteria</taxon>
        <taxon>Bacillati</taxon>
        <taxon>Bacillota</taxon>
        <taxon>Bacilli</taxon>
        <taxon>Lactobacillales</taxon>
        <taxon>Lactobacillaceae</taxon>
        <taxon>Lactiplantibacillus</taxon>
    </lineage>
</organism>
<name>A0A1E3KUP0_LACPN</name>
<dbReference type="PANTHER" id="PTHR10683:SF28">
    <property type="entry name" value="TRANSALDOLASE C"/>
    <property type="match status" value="1"/>
</dbReference>
<sequence>MEFLLDTVHIEDIKKYVDIIPLSGVTSNPSIVKKEGRIDFFKHMRAVRQIIGDQATLHIQAVGQTTDAMLQDAYTILKNVDENVYIKIPTNEAGLAAIKQLKAAGINVTATAIYTKFQGYLAMTAGADYLAPYYNRMVNMNINADEVIGELLTQILRENSNTKILAASFHTVQQVNSAFEMGAQAATMSADILKTALSAPAISAAINDFTTDWESLYGQGSTISSLAKKQNLTTMTN</sequence>
<dbReference type="CDD" id="cd00956">
    <property type="entry name" value="Transaldolase_FSA"/>
    <property type="match status" value="1"/>
</dbReference>
<dbReference type="InterPro" id="IPR001585">
    <property type="entry name" value="TAL/FSA"/>
</dbReference>
<dbReference type="NCBIfam" id="NF009299">
    <property type="entry name" value="PRK12656.1"/>
    <property type="match status" value="1"/>
</dbReference>
<dbReference type="Pfam" id="PF00923">
    <property type="entry name" value="TAL_FSA"/>
    <property type="match status" value="1"/>
</dbReference>
<dbReference type="Gene3D" id="3.20.20.70">
    <property type="entry name" value="Aldolase class I"/>
    <property type="match status" value="1"/>
</dbReference>
<dbReference type="GO" id="GO:0016832">
    <property type="term" value="F:aldehyde-lyase activity"/>
    <property type="evidence" value="ECO:0007669"/>
    <property type="project" value="InterPro"/>
</dbReference>
<dbReference type="InterPro" id="IPR033919">
    <property type="entry name" value="TSA/FSA_arc/bac"/>
</dbReference>
<dbReference type="EMBL" id="MCOL01000001">
    <property type="protein sequence ID" value="ODO62367.1"/>
    <property type="molecule type" value="Genomic_DNA"/>
</dbReference>
<protein>
    <submittedName>
        <fullName evidence="3">Transaldolase</fullName>
        <ecNumber evidence="3">2.2.1.2</ecNumber>
    </submittedName>
</protein>
<keyword evidence="2" id="KW-0704">Schiff base</keyword>
<dbReference type="InterPro" id="IPR018225">
    <property type="entry name" value="Transaldolase_AS"/>
</dbReference>
<dbReference type="Proteomes" id="UP000094892">
    <property type="component" value="Unassembled WGS sequence"/>
</dbReference>
<proteinExistence type="predicted"/>
<reference evidence="3 4" key="1">
    <citation type="submission" date="2016-08" db="EMBL/GenBank/DDBJ databases">
        <title>Genome sequencing of Lactobacillus plantarum JSA22, isolated from fermented soybean paste.</title>
        <authorList>
            <person name="Choi H.S."/>
        </authorList>
    </citation>
    <scope>NUCLEOTIDE SEQUENCE [LARGE SCALE GENOMIC DNA]</scope>
    <source>
        <strain evidence="3 4">JSA22</strain>
    </source>
</reference>
<evidence type="ECO:0000313" key="4">
    <source>
        <dbReference type="Proteomes" id="UP000094892"/>
    </source>
</evidence>
<dbReference type="AlphaFoldDB" id="A0A1E3KUP0"/>
<evidence type="ECO:0000256" key="2">
    <source>
        <dbReference type="ARBA" id="ARBA00023270"/>
    </source>
</evidence>
<dbReference type="InterPro" id="IPR013785">
    <property type="entry name" value="Aldolase_TIM"/>
</dbReference>
<dbReference type="GO" id="GO:0004801">
    <property type="term" value="F:transaldolase activity"/>
    <property type="evidence" value="ECO:0007669"/>
    <property type="project" value="UniProtKB-EC"/>
</dbReference>
<dbReference type="RefSeq" id="WP_063722265.1">
    <property type="nucleotide sequence ID" value="NZ_AP028145.1"/>
</dbReference>
<dbReference type="GO" id="GO:0005975">
    <property type="term" value="P:carbohydrate metabolic process"/>
    <property type="evidence" value="ECO:0007669"/>
    <property type="project" value="InterPro"/>
</dbReference>
<gene>
    <name evidence="3" type="primary">talA</name>
    <name evidence="3" type="ORF">LPJSA22_02381</name>
</gene>
<accession>A0A1E3KUP0</accession>
<dbReference type="SUPFAM" id="SSF51569">
    <property type="entry name" value="Aldolase"/>
    <property type="match status" value="1"/>
</dbReference>
<dbReference type="PATRIC" id="fig|1590.231.peg.2090"/>
<evidence type="ECO:0000256" key="1">
    <source>
        <dbReference type="ARBA" id="ARBA00004496"/>
    </source>
</evidence>
<comment type="subcellular location">
    <subcellularLocation>
        <location evidence="1">Cytoplasm</location>
    </subcellularLocation>
</comment>
<keyword evidence="3" id="KW-0808">Transferase</keyword>
<evidence type="ECO:0000313" key="3">
    <source>
        <dbReference type="EMBL" id="ODO62367.1"/>
    </source>
</evidence>
<dbReference type="PROSITE" id="PS01054">
    <property type="entry name" value="TRANSALDOLASE_1"/>
    <property type="match status" value="1"/>
</dbReference>
<dbReference type="GO" id="GO:0005737">
    <property type="term" value="C:cytoplasm"/>
    <property type="evidence" value="ECO:0007669"/>
    <property type="project" value="UniProtKB-SubCell"/>
</dbReference>
<comment type="caution">
    <text evidence="3">The sequence shown here is derived from an EMBL/GenBank/DDBJ whole genome shotgun (WGS) entry which is preliminary data.</text>
</comment>